<dbReference type="InterPro" id="IPR048254">
    <property type="entry name" value="CDP_ALCOHOL_P_TRANSF_CS"/>
</dbReference>
<comment type="catalytic activity">
    <reaction evidence="1">
        <text>a CDP-1,2-diacyl-sn-glycerol + L-serine = a 1,2-diacyl-sn-glycero-3-phospho-L-serine + CMP + H(+)</text>
        <dbReference type="Rhea" id="RHEA:16913"/>
        <dbReference type="ChEBI" id="CHEBI:15378"/>
        <dbReference type="ChEBI" id="CHEBI:33384"/>
        <dbReference type="ChEBI" id="CHEBI:57262"/>
        <dbReference type="ChEBI" id="CHEBI:58332"/>
        <dbReference type="ChEBI" id="CHEBI:60377"/>
        <dbReference type="EC" id="2.7.8.8"/>
    </reaction>
</comment>
<keyword evidence="15" id="KW-1208">Phospholipid metabolism</keyword>
<evidence type="ECO:0000256" key="10">
    <source>
        <dbReference type="ARBA" id="ARBA00022824"/>
    </source>
</evidence>
<keyword evidence="10" id="KW-0256">Endoplasmic reticulum</keyword>
<comment type="caution">
    <text evidence="19">The sequence shown here is derived from an EMBL/GenBank/DDBJ whole genome shotgun (WGS) entry which is preliminary data.</text>
</comment>
<evidence type="ECO:0000256" key="16">
    <source>
        <dbReference type="ARBA" id="ARBA00032361"/>
    </source>
</evidence>
<dbReference type="EMBL" id="JAEPRD010000026">
    <property type="protein sequence ID" value="KAG2207206.1"/>
    <property type="molecule type" value="Genomic_DNA"/>
</dbReference>
<dbReference type="EC" id="2.7.8.8" evidence="5"/>
<dbReference type="NCBIfam" id="TIGR00473">
    <property type="entry name" value="pssA"/>
    <property type="match status" value="1"/>
</dbReference>
<evidence type="ECO:0000256" key="5">
    <source>
        <dbReference type="ARBA" id="ARBA00013174"/>
    </source>
</evidence>
<evidence type="ECO:0000256" key="12">
    <source>
        <dbReference type="ARBA" id="ARBA00023098"/>
    </source>
</evidence>
<comment type="pathway">
    <text evidence="3">Lipid metabolism.</text>
</comment>
<dbReference type="Proteomes" id="UP000603453">
    <property type="component" value="Unassembled WGS sequence"/>
</dbReference>
<reference evidence="19" key="1">
    <citation type="submission" date="2020-12" db="EMBL/GenBank/DDBJ databases">
        <title>Metabolic potential, ecology and presence of endohyphal bacteria is reflected in genomic diversity of Mucoromycotina.</title>
        <authorList>
            <person name="Muszewska A."/>
            <person name="Okrasinska A."/>
            <person name="Steczkiewicz K."/>
            <person name="Drgas O."/>
            <person name="Orlowska M."/>
            <person name="Perlinska-Lenart U."/>
            <person name="Aleksandrzak-Piekarczyk T."/>
            <person name="Szatraj K."/>
            <person name="Zielenkiewicz U."/>
            <person name="Pilsyk S."/>
            <person name="Malc E."/>
            <person name="Mieczkowski P."/>
            <person name="Kruszewska J.S."/>
            <person name="Biernat P."/>
            <person name="Pawlowska J."/>
        </authorList>
    </citation>
    <scope>NUCLEOTIDE SEQUENCE</scope>
    <source>
        <strain evidence="19">WA0000017839</strain>
    </source>
</reference>
<dbReference type="PANTHER" id="PTHR14269">
    <property type="entry name" value="CDP-DIACYLGLYCEROL--GLYCEROL-3-PHOSPHATE 3-PHOSPHATIDYLTRANSFERASE-RELATED"/>
    <property type="match status" value="1"/>
</dbReference>
<dbReference type="PANTHER" id="PTHR14269:SF61">
    <property type="entry name" value="CDP-DIACYLGLYCEROL--SERINE O-PHOSPHATIDYLTRANSFERASE"/>
    <property type="match status" value="1"/>
</dbReference>
<evidence type="ECO:0000256" key="7">
    <source>
        <dbReference type="ARBA" id="ARBA00022516"/>
    </source>
</evidence>
<dbReference type="GO" id="GO:0005789">
    <property type="term" value="C:endoplasmic reticulum membrane"/>
    <property type="evidence" value="ECO:0007669"/>
    <property type="project" value="UniProtKB-SubCell"/>
</dbReference>
<evidence type="ECO:0000256" key="17">
    <source>
        <dbReference type="ARBA" id="ARBA00060701"/>
    </source>
</evidence>
<accession>A0A8H7R9S0</accession>
<keyword evidence="8 18" id="KW-0808">Transferase</keyword>
<dbReference type="GO" id="GO:0003882">
    <property type="term" value="F:CDP-diacylglycerol-serine O-phosphatidyltransferase activity"/>
    <property type="evidence" value="ECO:0007669"/>
    <property type="project" value="UniProtKB-EC"/>
</dbReference>
<dbReference type="InterPro" id="IPR050324">
    <property type="entry name" value="CDP-alcohol_PTase-I"/>
</dbReference>
<dbReference type="GO" id="GO:0006659">
    <property type="term" value="P:phosphatidylserine biosynthetic process"/>
    <property type="evidence" value="ECO:0007669"/>
    <property type="project" value="UniProtKB-ARBA"/>
</dbReference>
<keyword evidence="7" id="KW-0444">Lipid biosynthesis</keyword>
<protein>
    <recommendedName>
        <fullName evidence="6">CDP-diacylglycerol--serine O-phosphatidyltransferase</fullName>
        <ecNumber evidence="5">2.7.8.8</ecNumber>
    </recommendedName>
    <alternativeName>
        <fullName evidence="16">Phosphatidylserine synthase</fullName>
    </alternativeName>
</protein>
<sequence length="224" mass="24800">MTNVEKKLSKADANLSKPTQGHFSMVRNFYLADIITLMNGVCGVQSVLSSMRYLTTNNVRDLQTSMVLMPLGMLFDFMDGRVARWRNNSSLLGQELDSLADLISFGLAPAALAFAVGMRSYLDTIALTYFVCCGIARLARYNATVALAPKDDTGKVHHFEGTPIPTSLSLVALIAYFVHNDLYLDTLPFQLYEIAEGWEIHPLVLVYVISGTLMISKTLRIPKP</sequence>
<evidence type="ECO:0000256" key="2">
    <source>
        <dbReference type="ARBA" id="ARBA00004477"/>
    </source>
</evidence>
<evidence type="ECO:0000256" key="4">
    <source>
        <dbReference type="ARBA" id="ARBA00010441"/>
    </source>
</evidence>
<gene>
    <name evidence="19" type="ORF">INT47_012259</name>
</gene>
<comment type="similarity">
    <text evidence="4 18">Belongs to the CDP-alcohol phosphatidyltransferase class-I family.</text>
</comment>
<keyword evidence="14" id="KW-0594">Phospholipid biosynthesis</keyword>
<comment type="subcellular location">
    <subcellularLocation>
        <location evidence="2">Endoplasmic reticulum membrane</location>
        <topology evidence="2">Multi-pass membrane protein</topology>
    </subcellularLocation>
</comment>
<evidence type="ECO:0000256" key="14">
    <source>
        <dbReference type="ARBA" id="ARBA00023209"/>
    </source>
</evidence>
<evidence type="ECO:0000256" key="11">
    <source>
        <dbReference type="ARBA" id="ARBA00022989"/>
    </source>
</evidence>
<dbReference type="InterPro" id="IPR000462">
    <property type="entry name" value="CDP-OH_P_trans"/>
</dbReference>
<comment type="pathway">
    <text evidence="17">Phospholipid metabolism; phosphatidylethanolamine biosynthesis; phosphatidylethanolamine from CDP-diacylglycerol: step 1/2.</text>
</comment>
<dbReference type="OrthoDB" id="448573at2759"/>
<dbReference type="PROSITE" id="PS00379">
    <property type="entry name" value="CDP_ALCOHOL_P_TRANSF"/>
    <property type="match status" value="1"/>
</dbReference>
<keyword evidence="9" id="KW-0812">Transmembrane</keyword>
<keyword evidence="12" id="KW-0443">Lipid metabolism</keyword>
<proteinExistence type="inferred from homology"/>
<evidence type="ECO:0000313" key="20">
    <source>
        <dbReference type="Proteomes" id="UP000603453"/>
    </source>
</evidence>
<evidence type="ECO:0000256" key="1">
    <source>
        <dbReference type="ARBA" id="ARBA00000287"/>
    </source>
</evidence>
<name>A0A8H7R9S0_9FUNG</name>
<dbReference type="AlphaFoldDB" id="A0A8H7R9S0"/>
<organism evidence="19 20">
    <name type="scientific">Mucor saturninus</name>
    <dbReference type="NCBI Taxonomy" id="64648"/>
    <lineage>
        <taxon>Eukaryota</taxon>
        <taxon>Fungi</taxon>
        <taxon>Fungi incertae sedis</taxon>
        <taxon>Mucoromycota</taxon>
        <taxon>Mucoromycotina</taxon>
        <taxon>Mucoromycetes</taxon>
        <taxon>Mucorales</taxon>
        <taxon>Mucorineae</taxon>
        <taxon>Mucoraceae</taxon>
        <taxon>Mucor</taxon>
    </lineage>
</organism>
<evidence type="ECO:0000256" key="8">
    <source>
        <dbReference type="ARBA" id="ARBA00022679"/>
    </source>
</evidence>
<evidence type="ECO:0000256" key="18">
    <source>
        <dbReference type="RuleBase" id="RU003750"/>
    </source>
</evidence>
<evidence type="ECO:0000313" key="19">
    <source>
        <dbReference type="EMBL" id="KAG2207206.1"/>
    </source>
</evidence>
<keyword evidence="13" id="KW-0472">Membrane</keyword>
<dbReference type="Pfam" id="PF01066">
    <property type="entry name" value="CDP-OH_P_transf"/>
    <property type="match status" value="1"/>
</dbReference>
<dbReference type="InterPro" id="IPR043130">
    <property type="entry name" value="CDP-OH_PTrfase_TM_dom"/>
</dbReference>
<dbReference type="Gene3D" id="1.20.120.1760">
    <property type="match status" value="1"/>
</dbReference>
<evidence type="ECO:0000256" key="6">
    <source>
        <dbReference type="ARBA" id="ARBA00017171"/>
    </source>
</evidence>
<dbReference type="InterPro" id="IPR004533">
    <property type="entry name" value="CDP-diaglyc--ser_O-PTrfase"/>
</dbReference>
<keyword evidence="11" id="KW-1133">Transmembrane helix</keyword>
<keyword evidence="20" id="KW-1185">Reference proteome</keyword>
<evidence type="ECO:0000256" key="9">
    <source>
        <dbReference type="ARBA" id="ARBA00022692"/>
    </source>
</evidence>
<dbReference type="FunFam" id="1.20.120.1760:FF:000022">
    <property type="entry name" value="CDP-diacylglycerol--serine O-phosphatidyltransferase"/>
    <property type="match status" value="1"/>
</dbReference>
<evidence type="ECO:0000256" key="13">
    <source>
        <dbReference type="ARBA" id="ARBA00023136"/>
    </source>
</evidence>
<evidence type="ECO:0000256" key="3">
    <source>
        <dbReference type="ARBA" id="ARBA00005189"/>
    </source>
</evidence>
<evidence type="ECO:0000256" key="15">
    <source>
        <dbReference type="ARBA" id="ARBA00023264"/>
    </source>
</evidence>